<comment type="caution">
    <text evidence="3">The sequence shown here is derived from an EMBL/GenBank/DDBJ whole genome shotgun (WGS) entry which is preliminary data.</text>
</comment>
<organism evidence="3 4">
    <name type="scientific">Candidatus Sungbacteria bacterium RIFCSPHIGHO2_02_FULL_52_23</name>
    <dbReference type="NCBI Taxonomy" id="1802274"/>
    <lineage>
        <taxon>Bacteria</taxon>
        <taxon>Candidatus Sungiibacteriota</taxon>
    </lineage>
</organism>
<name>A0A1G2KX64_9BACT</name>
<dbReference type="InterPro" id="IPR006442">
    <property type="entry name" value="Antitoxin_Phd/YefM"/>
</dbReference>
<gene>
    <name evidence="3" type="ORF">A3J58_03390</name>
</gene>
<dbReference type="NCBIfam" id="TIGR01552">
    <property type="entry name" value="phd_fam"/>
    <property type="match status" value="1"/>
</dbReference>
<dbReference type="PANTHER" id="PTHR33713">
    <property type="entry name" value="ANTITOXIN YAFN-RELATED"/>
    <property type="match status" value="1"/>
</dbReference>
<protein>
    <recommendedName>
        <fullName evidence="2">Antitoxin</fullName>
    </recommendedName>
</protein>
<dbReference type="AlphaFoldDB" id="A0A1G2KX64"/>
<proteinExistence type="inferred from homology"/>
<dbReference type="SUPFAM" id="SSF143120">
    <property type="entry name" value="YefM-like"/>
    <property type="match status" value="1"/>
</dbReference>
<dbReference type="Gene3D" id="1.10.1220.170">
    <property type="match status" value="1"/>
</dbReference>
<reference evidence="3 4" key="1">
    <citation type="journal article" date="2016" name="Nat. Commun.">
        <title>Thousands of microbial genomes shed light on interconnected biogeochemical processes in an aquifer system.</title>
        <authorList>
            <person name="Anantharaman K."/>
            <person name="Brown C.T."/>
            <person name="Hug L.A."/>
            <person name="Sharon I."/>
            <person name="Castelle C.J."/>
            <person name="Probst A.J."/>
            <person name="Thomas B.C."/>
            <person name="Singh A."/>
            <person name="Wilkins M.J."/>
            <person name="Karaoz U."/>
            <person name="Brodie E.L."/>
            <person name="Williams K.H."/>
            <person name="Hubbard S.S."/>
            <person name="Banfield J.F."/>
        </authorList>
    </citation>
    <scope>NUCLEOTIDE SEQUENCE [LARGE SCALE GENOMIC DNA]</scope>
</reference>
<comment type="function">
    <text evidence="2">Antitoxin component of a type II toxin-antitoxin (TA) system.</text>
</comment>
<accession>A0A1G2KX64</accession>
<dbReference type="InterPro" id="IPR036165">
    <property type="entry name" value="YefM-like_sf"/>
</dbReference>
<dbReference type="STRING" id="1802274.A3J58_03390"/>
<sequence>MDAKTTLSISEARRRIFEIAEDVQKPNTHFTLTENGRPKVVIMSAEEFESWQETVKVLSDFPDLKKDIAEAERQFAQGEYSTLEELLAREGFVVADKSNKRYAVSRRHTKKGKARARKDK</sequence>
<evidence type="ECO:0000256" key="1">
    <source>
        <dbReference type="ARBA" id="ARBA00009981"/>
    </source>
</evidence>
<dbReference type="Pfam" id="PF02604">
    <property type="entry name" value="PhdYeFM_antitox"/>
    <property type="match status" value="1"/>
</dbReference>
<evidence type="ECO:0000256" key="2">
    <source>
        <dbReference type="RuleBase" id="RU362080"/>
    </source>
</evidence>
<dbReference type="InterPro" id="IPR051405">
    <property type="entry name" value="phD/YefM_antitoxin"/>
</dbReference>
<dbReference type="Proteomes" id="UP000178510">
    <property type="component" value="Unassembled WGS sequence"/>
</dbReference>
<dbReference type="EMBL" id="MHQM01000014">
    <property type="protein sequence ID" value="OHA04036.1"/>
    <property type="molecule type" value="Genomic_DNA"/>
</dbReference>
<dbReference type="Gene3D" id="3.40.1620.10">
    <property type="entry name" value="YefM-like domain"/>
    <property type="match status" value="1"/>
</dbReference>
<evidence type="ECO:0000313" key="4">
    <source>
        <dbReference type="Proteomes" id="UP000178510"/>
    </source>
</evidence>
<comment type="similarity">
    <text evidence="1 2">Belongs to the phD/YefM antitoxin family.</text>
</comment>
<evidence type="ECO:0000313" key="3">
    <source>
        <dbReference type="EMBL" id="OHA04036.1"/>
    </source>
</evidence>
<dbReference type="PANTHER" id="PTHR33713:SF6">
    <property type="entry name" value="ANTITOXIN YEFM"/>
    <property type="match status" value="1"/>
</dbReference>